<gene>
    <name evidence="2" type="ORF">R5R33_13765</name>
</gene>
<protein>
    <recommendedName>
        <fullName evidence="4">MFS transporter</fullName>
    </recommendedName>
</protein>
<keyword evidence="1" id="KW-1133">Transmembrane helix</keyword>
<dbReference type="AlphaFoldDB" id="A0AAU0MY97"/>
<keyword evidence="3" id="KW-1185">Reference proteome</keyword>
<keyword evidence="1" id="KW-0812">Transmembrane</keyword>
<proteinExistence type="predicted"/>
<name>A0AAU0MY97_9GAMM</name>
<evidence type="ECO:0000313" key="2">
    <source>
        <dbReference type="EMBL" id="WOX04799.1"/>
    </source>
</evidence>
<accession>A0AAU0MY97</accession>
<feature type="transmembrane region" description="Helical" evidence="1">
    <location>
        <begin position="82"/>
        <end position="107"/>
    </location>
</feature>
<keyword evidence="1" id="KW-0472">Membrane</keyword>
<dbReference type="Proteomes" id="UP001302477">
    <property type="component" value="Chromosome"/>
</dbReference>
<organism evidence="2 3">
    <name type="scientific">Microbulbifer pacificus</name>
    <dbReference type="NCBI Taxonomy" id="407164"/>
    <lineage>
        <taxon>Bacteria</taxon>
        <taxon>Pseudomonadati</taxon>
        <taxon>Pseudomonadota</taxon>
        <taxon>Gammaproteobacteria</taxon>
        <taxon>Cellvibrionales</taxon>
        <taxon>Microbulbiferaceae</taxon>
        <taxon>Microbulbifer</taxon>
    </lineage>
</organism>
<evidence type="ECO:0008006" key="4">
    <source>
        <dbReference type="Google" id="ProtNLM"/>
    </source>
</evidence>
<feature type="transmembrane region" description="Helical" evidence="1">
    <location>
        <begin position="6"/>
        <end position="26"/>
    </location>
</feature>
<sequence>MAEEFKMAWAIYAGGVVVLLAAGWWFMRNWRWSWLRQLFLLEAAVVLLVPARGTIEGAPLTPILPLFAYQTVFEDNGASPEVAASLVFTAGGAFAVMLIIGIIRLMLRRRKDRPMTESDQY</sequence>
<dbReference type="RefSeq" id="WP_318953275.1">
    <property type="nucleotide sequence ID" value="NZ_CP137555.1"/>
</dbReference>
<evidence type="ECO:0000313" key="3">
    <source>
        <dbReference type="Proteomes" id="UP001302477"/>
    </source>
</evidence>
<evidence type="ECO:0000256" key="1">
    <source>
        <dbReference type="SAM" id="Phobius"/>
    </source>
</evidence>
<dbReference type="EMBL" id="CP137555">
    <property type="protein sequence ID" value="WOX04799.1"/>
    <property type="molecule type" value="Genomic_DNA"/>
</dbReference>
<reference evidence="2 3" key="1">
    <citation type="submission" date="2023-10" db="EMBL/GenBank/DDBJ databases">
        <title>Description of Microbulbifer bruguierae sp. nov., isolated from the sediments of mangrove plant Bruguiera sexangula and comparative genomic analyses of the genus Microbulbifer.</title>
        <authorList>
            <person name="Long M."/>
        </authorList>
    </citation>
    <scope>NUCLEOTIDE SEQUENCE [LARGE SCALE GENOMIC DNA]</scope>
    <source>
        <strain evidence="2 3">SPO729</strain>
    </source>
</reference>
<dbReference type="KEGG" id="mpaf:R5R33_13765"/>